<accession>H8ZNJ4</accession>
<evidence type="ECO:0000313" key="1">
    <source>
        <dbReference type="EMBL" id="AFD03055.1"/>
    </source>
</evidence>
<reference evidence="1 2" key="1">
    <citation type="submission" date="2011-07" db="EMBL/GenBank/DDBJ databases">
        <title>Viral Tagging: a high-throughput approach to explore virus-host interactions.</title>
        <authorList>
            <person name="Deng L."/>
            <person name="Sullivan M.B."/>
            <person name="Poulos B."/>
            <person name="Ignacio Espinoza J.C."/>
        </authorList>
    </citation>
    <scope>NUCLEOTIDE SEQUENCE [LARGE SCALE GENOMIC DNA]</scope>
</reference>
<dbReference type="EMBL" id="JN371769">
    <property type="protein sequence ID" value="AFD03055.1"/>
    <property type="molecule type" value="Genomic_DNA"/>
</dbReference>
<dbReference type="OrthoDB" id="17724at10239"/>
<dbReference type="Gene3D" id="2.60.120.620">
    <property type="entry name" value="q2cbj1_9rhob like domain"/>
    <property type="match status" value="1"/>
</dbReference>
<dbReference type="KEGG" id="vg:14005479"/>
<name>H8ZNJ4_9CAUD</name>
<evidence type="ECO:0000313" key="2">
    <source>
        <dbReference type="Proteomes" id="UP000007597"/>
    </source>
</evidence>
<keyword evidence="2" id="KW-1185">Reference proteome</keyword>
<organism evidence="1 2">
    <name type="scientific">Synechococcus phage metaG-MbCM1</name>
    <dbReference type="NCBI Taxonomy" id="1079999"/>
    <lineage>
        <taxon>Viruses</taxon>
        <taxon>Duplodnaviria</taxon>
        <taxon>Heunggongvirae</taxon>
        <taxon>Uroviricota</taxon>
        <taxon>Caudoviricetes</taxon>
        <taxon>Pantevenvirales</taxon>
        <taxon>Kyanoviridae</taxon>
        <taxon>Galenevirus</taxon>
        <taxon>Galenevirus mbcm1</taxon>
    </lineage>
</organism>
<sequence length="179" mass="20878">MEWLVPNKLMVAYVQPFEELEAYAMKALEEKVPLPLEDNVSIKREYAMAIPPLFEKWMIDTVDEMFDLHKDVGGIFGNTKDKMRMVKMWANEMHKGDQHQPHMHQYSLYSFTCYIRTTNDDAPFYFIWNETGNPVYINEDSVGHALIFPANLIHTVYPNQTEDVRISISGNLIIDVDKT</sequence>
<protein>
    <submittedName>
        <fullName evidence="1">Uncharacterized protein</fullName>
    </submittedName>
</protein>
<dbReference type="RefSeq" id="YP_007001706.1">
    <property type="nucleotide sequence ID" value="NC_019443.1"/>
</dbReference>
<proteinExistence type="predicted"/>
<dbReference type="GeneID" id="14005479"/>
<dbReference type="Proteomes" id="UP000007597">
    <property type="component" value="Segment"/>
</dbReference>